<protein>
    <recommendedName>
        <fullName evidence="2">Two component regulator three Y domain-containing protein</fullName>
    </recommendedName>
</protein>
<dbReference type="Gene3D" id="2.130.10.10">
    <property type="entry name" value="YVTN repeat-like/Quinoprotein amine dehydrogenase"/>
    <property type="match status" value="1"/>
</dbReference>
<reference evidence="1" key="1">
    <citation type="journal article" date="2014" name="Front. Microbiol.">
        <title>High frequency of phylogenetically diverse reductive dehalogenase-homologous genes in deep subseafloor sedimentary metagenomes.</title>
        <authorList>
            <person name="Kawai M."/>
            <person name="Futagami T."/>
            <person name="Toyoda A."/>
            <person name="Takaki Y."/>
            <person name="Nishi S."/>
            <person name="Hori S."/>
            <person name="Arai W."/>
            <person name="Tsubouchi T."/>
            <person name="Morono Y."/>
            <person name="Uchiyama I."/>
            <person name="Ito T."/>
            <person name="Fujiyama A."/>
            <person name="Inagaki F."/>
            <person name="Takami H."/>
        </authorList>
    </citation>
    <scope>NUCLEOTIDE SEQUENCE</scope>
    <source>
        <strain evidence="1">Expedition CK06-06</strain>
    </source>
</reference>
<feature type="non-terminal residue" evidence="1">
    <location>
        <position position="167"/>
    </location>
</feature>
<sequence>MWKTFNETDGLIDNEVRTLYVEKDYIWLGGRNGTDKGITHINFETGEGKYFRSEDIFGLNSNTVYAITGDKKRIWFGTSDGLMCYKKGEGVWKTYSMFDGLPSNIVISLITKEDTTFIGTKEGMALFLPGTEKIVNIETFNNISVNAFGIYRDNLLIGTERGVFLKK</sequence>
<evidence type="ECO:0008006" key="2">
    <source>
        <dbReference type="Google" id="ProtNLM"/>
    </source>
</evidence>
<proteinExistence type="predicted"/>
<dbReference type="AlphaFoldDB" id="X1PZ72"/>
<accession>X1PZ72</accession>
<organism evidence="1">
    <name type="scientific">marine sediment metagenome</name>
    <dbReference type="NCBI Taxonomy" id="412755"/>
    <lineage>
        <taxon>unclassified sequences</taxon>
        <taxon>metagenomes</taxon>
        <taxon>ecological metagenomes</taxon>
    </lineage>
</organism>
<dbReference type="EMBL" id="BARV01037114">
    <property type="protein sequence ID" value="GAI47821.1"/>
    <property type="molecule type" value="Genomic_DNA"/>
</dbReference>
<dbReference type="InterPro" id="IPR015943">
    <property type="entry name" value="WD40/YVTN_repeat-like_dom_sf"/>
</dbReference>
<dbReference type="InterPro" id="IPR011110">
    <property type="entry name" value="Reg_prop"/>
</dbReference>
<name>X1PZ72_9ZZZZ</name>
<dbReference type="Pfam" id="PF07494">
    <property type="entry name" value="Reg_prop"/>
    <property type="match status" value="1"/>
</dbReference>
<comment type="caution">
    <text evidence="1">The sequence shown here is derived from an EMBL/GenBank/DDBJ whole genome shotgun (WGS) entry which is preliminary data.</text>
</comment>
<evidence type="ECO:0000313" key="1">
    <source>
        <dbReference type="EMBL" id="GAI47821.1"/>
    </source>
</evidence>
<gene>
    <name evidence="1" type="ORF">S06H3_57492</name>
</gene>